<keyword evidence="4" id="KW-0862">Zinc</keyword>
<organism evidence="6 7">
    <name type="scientific">Planotetraspora kaengkrachanensis</name>
    <dbReference type="NCBI Taxonomy" id="575193"/>
    <lineage>
        <taxon>Bacteria</taxon>
        <taxon>Bacillati</taxon>
        <taxon>Actinomycetota</taxon>
        <taxon>Actinomycetes</taxon>
        <taxon>Streptosporangiales</taxon>
        <taxon>Streptosporangiaceae</taxon>
        <taxon>Planotetraspora</taxon>
    </lineage>
</organism>
<reference evidence="6 7" key="1">
    <citation type="submission" date="2021-01" db="EMBL/GenBank/DDBJ databases">
        <title>Whole genome shotgun sequence of Planotetraspora kaengkrachanensis NBRC 104272.</title>
        <authorList>
            <person name="Komaki H."/>
            <person name="Tamura T."/>
        </authorList>
    </citation>
    <scope>NUCLEOTIDE SEQUENCE [LARGE SCALE GENOMIC DNA]</scope>
    <source>
        <strain evidence="6 7">NBRC 104272</strain>
    </source>
</reference>
<dbReference type="InterPro" id="IPR003785">
    <property type="entry name" value="Creatininase/forma_Hydrolase"/>
</dbReference>
<sequence length="281" mass="30356">MQGVGPQQRSRTRGSGYLLAEMTWPEVEAAREAAPLVIVPLGSCEQHGRGMALQTDTVRAVELAKLVAERMAPRAVIAPETTVGLSEHHMGFPGTITLTPQTLQQVVYEMVHSLYRHGWRKVFLLNGHGGNNAVVDVVSVRLRTDFPDLHLASSGISALVPDVISQEGVSELRGHSCEVETSQALYLAPELVRKESLVRGTNRRADLDAAGRLSRMHPAIHFPQPYHRLDPNGALGDATAASAEFGERQVSVALDRLTSFLEQFIALPSPDAGSAAGPRPL</sequence>
<keyword evidence="7" id="KW-1185">Reference proteome</keyword>
<dbReference type="SUPFAM" id="SSF102215">
    <property type="entry name" value="Creatininase"/>
    <property type="match status" value="1"/>
</dbReference>
<accession>A0A8J3PSX7</accession>
<dbReference type="PANTHER" id="PTHR35005:SF1">
    <property type="entry name" value="2-AMINO-5-FORMYLAMINO-6-RIBOSYLAMINOPYRIMIDIN-4(3H)-ONE 5'-MONOPHOSPHATE DEFORMYLASE"/>
    <property type="match status" value="1"/>
</dbReference>
<evidence type="ECO:0000256" key="5">
    <source>
        <dbReference type="ARBA" id="ARBA00024029"/>
    </source>
</evidence>
<dbReference type="PANTHER" id="PTHR35005">
    <property type="entry name" value="3-DEHYDRO-SCYLLO-INOSOSE HYDROLASE"/>
    <property type="match status" value="1"/>
</dbReference>
<evidence type="ECO:0000256" key="3">
    <source>
        <dbReference type="ARBA" id="ARBA00022801"/>
    </source>
</evidence>
<keyword evidence="3" id="KW-0378">Hydrolase</keyword>
<protein>
    <submittedName>
        <fullName evidence="6">Amidase</fullName>
    </submittedName>
</protein>
<comment type="cofactor">
    <cofactor evidence="1">
        <name>Zn(2+)</name>
        <dbReference type="ChEBI" id="CHEBI:29105"/>
    </cofactor>
</comment>
<dbReference type="GO" id="GO:0016811">
    <property type="term" value="F:hydrolase activity, acting on carbon-nitrogen (but not peptide) bonds, in linear amides"/>
    <property type="evidence" value="ECO:0007669"/>
    <property type="project" value="TreeGrafter"/>
</dbReference>
<dbReference type="Gene3D" id="3.40.50.10310">
    <property type="entry name" value="Creatininase"/>
    <property type="match status" value="1"/>
</dbReference>
<comment type="caution">
    <text evidence="6">The sequence shown here is derived from an EMBL/GenBank/DDBJ whole genome shotgun (WGS) entry which is preliminary data.</text>
</comment>
<dbReference type="InterPro" id="IPR024087">
    <property type="entry name" value="Creatininase-like_sf"/>
</dbReference>
<evidence type="ECO:0000256" key="2">
    <source>
        <dbReference type="ARBA" id="ARBA00022723"/>
    </source>
</evidence>
<dbReference type="GO" id="GO:0009231">
    <property type="term" value="P:riboflavin biosynthetic process"/>
    <property type="evidence" value="ECO:0007669"/>
    <property type="project" value="TreeGrafter"/>
</dbReference>
<dbReference type="Pfam" id="PF02633">
    <property type="entry name" value="Creatininase"/>
    <property type="match status" value="1"/>
</dbReference>
<gene>
    <name evidence="6" type="ORF">Pka01_26600</name>
</gene>
<evidence type="ECO:0000313" key="7">
    <source>
        <dbReference type="Proteomes" id="UP000630097"/>
    </source>
</evidence>
<proteinExistence type="inferred from homology"/>
<evidence type="ECO:0000313" key="6">
    <source>
        <dbReference type="EMBL" id="GIG79533.1"/>
    </source>
</evidence>
<evidence type="ECO:0000256" key="4">
    <source>
        <dbReference type="ARBA" id="ARBA00022833"/>
    </source>
</evidence>
<dbReference type="Proteomes" id="UP000630097">
    <property type="component" value="Unassembled WGS sequence"/>
</dbReference>
<dbReference type="EMBL" id="BONV01000009">
    <property type="protein sequence ID" value="GIG79533.1"/>
    <property type="molecule type" value="Genomic_DNA"/>
</dbReference>
<keyword evidence="2" id="KW-0479">Metal-binding</keyword>
<name>A0A8J3PSX7_9ACTN</name>
<dbReference type="GO" id="GO:0046872">
    <property type="term" value="F:metal ion binding"/>
    <property type="evidence" value="ECO:0007669"/>
    <property type="project" value="UniProtKB-KW"/>
</dbReference>
<dbReference type="AlphaFoldDB" id="A0A8J3PSX7"/>
<comment type="similarity">
    <text evidence="5">Belongs to the creatininase superfamily.</text>
</comment>
<evidence type="ECO:0000256" key="1">
    <source>
        <dbReference type="ARBA" id="ARBA00001947"/>
    </source>
</evidence>